<keyword evidence="1" id="KW-0472">Membrane</keyword>
<accession>A0A679JAY4</accession>
<keyword evidence="1" id="KW-0812">Transmembrane</keyword>
<evidence type="ECO:0000256" key="1">
    <source>
        <dbReference type="SAM" id="Phobius"/>
    </source>
</evidence>
<feature type="domain" description="DUF418" evidence="2">
    <location>
        <begin position="238"/>
        <end position="397"/>
    </location>
</feature>
<sequence length="413" mass="45626">MDPSTLPTVNTAHAASAAPPRESLVDALRGFALLGILVVNIASFSSTYYGAGVPDPMALSWVERCASFVRTFVFETKFYLLFSFLFGYSFNLQMQSAQREGRRFVPRMGRRLLALWVLGLLHAVLLYHGDILTTYAVIGTVLLMVRRRGDVFLMRSAIGLVLATSLLWAGVGYLLSFAGVPMDLRGAYAEAATALAAYRATPATVIVQHVRELTQIWWITGLVQAPTALAMFFVGFIAGRRGVLAHAEAHRALLHRLLFWGLALGVPGAALYAWPSVRVENSIRELYGLSATLLTAPLLSAAYASALVLWMLGPRGHALEAWLAPAGRMALSNYLLQSAVCAWLFLAYGLRWIGTMGPLAATGIAFAIFGCQLVLSRWWMRRFAYGPVEWLLRAFTNLEWPPMRRPGERERER</sequence>
<feature type="transmembrane region" description="Helical" evidence="1">
    <location>
        <begin position="71"/>
        <end position="91"/>
    </location>
</feature>
<dbReference type="InterPro" id="IPR052529">
    <property type="entry name" value="Bact_Transport_Assoc"/>
</dbReference>
<feature type="transmembrane region" description="Helical" evidence="1">
    <location>
        <begin position="286"/>
        <end position="310"/>
    </location>
</feature>
<evidence type="ECO:0000259" key="2">
    <source>
        <dbReference type="Pfam" id="PF04235"/>
    </source>
</evidence>
<dbReference type="InterPro" id="IPR007349">
    <property type="entry name" value="DUF418"/>
</dbReference>
<proteinExistence type="predicted"/>
<dbReference type="AlphaFoldDB" id="A0A679JAY4"/>
<feature type="transmembrane region" description="Helical" evidence="1">
    <location>
        <begin position="157"/>
        <end position="175"/>
    </location>
</feature>
<protein>
    <recommendedName>
        <fullName evidence="2">DUF418 domain-containing protein</fullName>
    </recommendedName>
</protein>
<reference evidence="3" key="1">
    <citation type="submission" date="2019-12" db="EMBL/GenBank/DDBJ databases">
        <authorList>
            <person name="Cremers G."/>
        </authorList>
    </citation>
    <scope>NUCLEOTIDE SEQUENCE</scope>
    <source>
        <strain evidence="3">Vvax</strain>
    </source>
</reference>
<feature type="transmembrane region" description="Helical" evidence="1">
    <location>
        <begin position="31"/>
        <end position="51"/>
    </location>
</feature>
<feature type="transmembrane region" description="Helical" evidence="1">
    <location>
        <begin position="216"/>
        <end position="237"/>
    </location>
</feature>
<organism evidence="3">
    <name type="scientific">Variovorax paradoxus</name>
    <dbReference type="NCBI Taxonomy" id="34073"/>
    <lineage>
        <taxon>Bacteria</taxon>
        <taxon>Pseudomonadati</taxon>
        <taxon>Pseudomonadota</taxon>
        <taxon>Betaproteobacteria</taxon>
        <taxon>Burkholderiales</taxon>
        <taxon>Comamonadaceae</taxon>
        <taxon>Variovorax</taxon>
    </lineage>
</organism>
<name>A0A679JAY4_VARPD</name>
<dbReference type="PANTHER" id="PTHR30590">
    <property type="entry name" value="INNER MEMBRANE PROTEIN"/>
    <property type="match status" value="1"/>
</dbReference>
<dbReference type="PANTHER" id="PTHR30590:SF2">
    <property type="entry name" value="INNER MEMBRANE PROTEIN"/>
    <property type="match status" value="1"/>
</dbReference>
<dbReference type="EMBL" id="LR743507">
    <property type="protein sequence ID" value="CAA2107029.1"/>
    <property type="molecule type" value="Genomic_DNA"/>
</dbReference>
<feature type="transmembrane region" description="Helical" evidence="1">
    <location>
        <begin position="257"/>
        <end position="274"/>
    </location>
</feature>
<feature type="transmembrane region" description="Helical" evidence="1">
    <location>
        <begin position="331"/>
        <end position="350"/>
    </location>
</feature>
<dbReference type="Pfam" id="PF04235">
    <property type="entry name" value="DUF418"/>
    <property type="match status" value="1"/>
</dbReference>
<gene>
    <name evidence="3" type="ORF">VVAX_04033</name>
</gene>
<feature type="transmembrane region" description="Helical" evidence="1">
    <location>
        <begin position="356"/>
        <end position="375"/>
    </location>
</feature>
<keyword evidence="1" id="KW-1133">Transmembrane helix</keyword>
<evidence type="ECO:0000313" key="3">
    <source>
        <dbReference type="EMBL" id="CAA2107029.1"/>
    </source>
</evidence>
<feature type="transmembrane region" description="Helical" evidence="1">
    <location>
        <begin position="112"/>
        <end position="145"/>
    </location>
</feature>